<reference evidence="2 3" key="2">
    <citation type="submission" date="2019-10" db="EMBL/GenBank/DDBJ databases">
        <title>Genome Sequences from Six Type Strain Members of the Archaeal Family Sulfolobaceae: Acidianus ambivalens, Acidianus infernus, Metallosphaera prunae, Stygiolobus azoricus, Sulfolobus metallicus, and Sulfurisphaera ohwakuensis.</title>
        <authorList>
            <person name="Counts J.A."/>
            <person name="Kelly R.M."/>
        </authorList>
    </citation>
    <scope>NUCLEOTIDE SEQUENCE [LARGE SCALE GENOMIC DNA]</scope>
    <source>
        <strain evidence="2 3">LEI 10</strain>
    </source>
</reference>
<evidence type="ECO:0000313" key="1">
    <source>
        <dbReference type="EMBL" id="MQL55899.1"/>
    </source>
</evidence>
<protein>
    <submittedName>
        <fullName evidence="2">Uncharacterized protein</fullName>
    </submittedName>
</protein>
<dbReference type="GeneID" id="42779212"/>
<gene>
    <name evidence="2" type="ORF">D1866_05700</name>
    <name evidence="1" type="ORF">GFB69_09125</name>
</gene>
<dbReference type="EMBL" id="CP045482">
    <property type="protein sequence ID" value="QGR21537.1"/>
    <property type="molecule type" value="Genomic_DNA"/>
</dbReference>
<dbReference type="EMBL" id="WHYS01000002">
    <property type="protein sequence ID" value="MQL55899.1"/>
    <property type="molecule type" value="Genomic_DNA"/>
</dbReference>
<sequence length="252" mass="28852">MQLVKNRISINSVNIPKDFSVIAYGKGMELPAYTLERSIINLEGRIVKTVPIHELALVEDAYAEPGKVVFFINDQNESREILDNAWALNLEGYLFSCNEIKPKGKIEVIRFKGEMCEVNLSLSMLYSEVSSIKGVRSNRILKELDFSDIDDFLAEKSKEIDLSLPQIVLSPILLPSRYFVEKNLNKDVKDYYSMNFSNDANIIYTGVDSIPMRRISFELRKKGKKVKEILLDVEPLLAPIYLSLMTYYMMEG</sequence>
<proteinExistence type="predicted"/>
<evidence type="ECO:0000313" key="2">
    <source>
        <dbReference type="EMBL" id="QGR21537.1"/>
    </source>
</evidence>
<evidence type="ECO:0000313" key="4">
    <source>
        <dbReference type="Proteomes" id="UP000474054"/>
    </source>
</evidence>
<dbReference type="AlphaFoldDB" id="A0A650CVR7"/>
<evidence type="ECO:0000313" key="3">
    <source>
        <dbReference type="Proteomes" id="UP000426328"/>
    </source>
</evidence>
<dbReference type="Proteomes" id="UP000474054">
    <property type="component" value="Unassembled WGS sequence"/>
</dbReference>
<keyword evidence="3" id="KW-1185">Reference proteome</keyword>
<organism evidence="2 3">
    <name type="scientific">Acidianus ambivalens</name>
    <name type="common">Desulfurolobus ambivalens</name>
    <dbReference type="NCBI Taxonomy" id="2283"/>
    <lineage>
        <taxon>Archaea</taxon>
        <taxon>Thermoproteota</taxon>
        <taxon>Thermoprotei</taxon>
        <taxon>Sulfolobales</taxon>
        <taxon>Sulfolobaceae</taxon>
        <taxon>Acidianus</taxon>
    </lineage>
</organism>
<dbReference type="Proteomes" id="UP000426328">
    <property type="component" value="Chromosome"/>
</dbReference>
<accession>A0A650CVR7</accession>
<dbReference type="RefSeq" id="WP_152942120.1">
    <property type="nucleotide sequence ID" value="NZ_CP045482.1"/>
</dbReference>
<dbReference type="KEGG" id="aamb:D1866_05700"/>
<name>A0A650CVR7_ACIAM</name>
<reference evidence="1 4" key="1">
    <citation type="submission" date="2019-10" db="EMBL/GenBank/DDBJ databases">
        <title>Comparative genomics of sulfur disproportionating microorganisms.</title>
        <authorList>
            <person name="Ward L.M."/>
            <person name="Bertran E."/>
            <person name="Johnston D."/>
        </authorList>
    </citation>
    <scope>NUCLEOTIDE SEQUENCE [LARGE SCALE GENOMIC DNA]</scope>
    <source>
        <strain evidence="1 4">DSM 3772</strain>
    </source>
</reference>